<dbReference type="Proteomes" id="UP000055060">
    <property type="component" value="Unassembled WGS sequence"/>
</dbReference>
<comment type="similarity">
    <text evidence="3">Belongs to the DapA family.</text>
</comment>
<dbReference type="PROSITE" id="PS00665">
    <property type="entry name" value="DHDPS_1"/>
    <property type="match status" value="1"/>
</dbReference>
<sequence length="303" mass="32774">MPPKHTYSGVYTALATPLSNGRPDFQRLQKHIRVLAQDGVDGLLVNGTTGEGQSFDQTERADLVAAAREAAPELKIMAGTGCASLTDTIHATQKAFAVGADCVLIVPPFFFRSVTTSGLAEYFRRVFAEAVPEGRKALLYHIPQVSGVPVTIELLDRLRDSVGPRLGGVKDSSGDVDNLVTLCKRYPEMDIFSGFDDLLLDDLQAGGAGCITAESNILAPLAKKLERVFFDGLDAQPYKQMLTEAQVFLPYASYPSAIKGLLAARYHDDGWLEVRPPLEPLSHADQAKLVNSLLAMDLMPGVE</sequence>
<organism evidence="6">
    <name type="scientific">Longilinea arvoryzae</name>
    <dbReference type="NCBI Taxonomy" id="360412"/>
    <lineage>
        <taxon>Bacteria</taxon>
        <taxon>Bacillati</taxon>
        <taxon>Chloroflexota</taxon>
        <taxon>Anaerolineae</taxon>
        <taxon>Anaerolineales</taxon>
        <taxon>Anaerolineaceae</taxon>
        <taxon>Longilinea</taxon>
    </lineage>
</organism>
<reference evidence="6" key="1">
    <citation type="submission" date="2015-07" db="EMBL/GenBank/DDBJ databases">
        <title>Draft Genome Sequences of Anaerolinea thermolimosa IMO-1, Bellilinea caldifistulae GOMI-1, Leptolinea tardivitalis YMTK-2, Levilinea saccharolytica KIBI-1,Longilinea arvoryzae KOME-1, Previously Described as Members of the Anaerolineaceae (Chloroflexi).</title>
        <authorList>
            <person name="Sekiguchi Y."/>
            <person name="Ohashi A."/>
            <person name="Matsuura N."/>
            <person name="Tourlousse M.D."/>
        </authorList>
    </citation>
    <scope>NUCLEOTIDE SEQUENCE [LARGE SCALE GENOMIC DNA]</scope>
    <source>
        <strain evidence="6">KOME-1</strain>
    </source>
</reference>
<proteinExistence type="inferred from homology"/>
<evidence type="ECO:0000256" key="2">
    <source>
        <dbReference type="ARBA" id="ARBA00023270"/>
    </source>
</evidence>
<evidence type="ECO:0000313" key="7">
    <source>
        <dbReference type="Proteomes" id="UP000055060"/>
    </source>
</evidence>
<evidence type="ECO:0000256" key="4">
    <source>
        <dbReference type="PIRSR" id="PIRSR001365-1"/>
    </source>
</evidence>
<keyword evidence="7" id="KW-1185">Reference proteome</keyword>
<dbReference type="InterPro" id="IPR013785">
    <property type="entry name" value="Aldolase_TIM"/>
</dbReference>
<dbReference type="PIRSF" id="PIRSF001365">
    <property type="entry name" value="DHDPS"/>
    <property type="match status" value="1"/>
</dbReference>
<evidence type="ECO:0000256" key="5">
    <source>
        <dbReference type="PIRSR" id="PIRSR001365-2"/>
    </source>
</evidence>
<gene>
    <name evidence="6" type="ORF">LARV_00783</name>
</gene>
<dbReference type="CDD" id="cd00408">
    <property type="entry name" value="DHDPS-like"/>
    <property type="match status" value="1"/>
</dbReference>
<dbReference type="GO" id="GO:0008840">
    <property type="term" value="F:4-hydroxy-tetrahydrodipicolinate synthase activity"/>
    <property type="evidence" value="ECO:0007669"/>
    <property type="project" value="TreeGrafter"/>
</dbReference>
<keyword evidence="2" id="KW-0704">Schiff base</keyword>
<keyword evidence="1 3" id="KW-0456">Lyase</keyword>
<dbReference type="Gene3D" id="3.20.20.70">
    <property type="entry name" value="Aldolase class I"/>
    <property type="match status" value="1"/>
</dbReference>
<accession>A0A0S7BG97</accession>
<dbReference type="AlphaFoldDB" id="A0A0S7BG97"/>
<protein>
    <submittedName>
        <fullName evidence="6">Dihydrodipicolinate synthase/N-acetylneuraminate lyase</fullName>
    </submittedName>
</protein>
<evidence type="ECO:0000313" key="6">
    <source>
        <dbReference type="EMBL" id="GAP13042.1"/>
    </source>
</evidence>
<feature type="binding site" evidence="5">
    <location>
        <position position="49"/>
    </location>
    <ligand>
        <name>pyruvate</name>
        <dbReference type="ChEBI" id="CHEBI:15361"/>
    </ligand>
</feature>
<name>A0A0S7BG97_9CHLR</name>
<dbReference type="STRING" id="360412.LARV_00783"/>
<dbReference type="PRINTS" id="PR00146">
    <property type="entry name" value="DHPICSNTHASE"/>
</dbReference>
<feature type="active site" description="Proton donor/acceptor" evidence="4">
    <location>
        <position position="140"/>
    </location>
</feature>
<evidence type="ECO:0000256" key="1">
    <source>
        <dbReference type="ARBA" id="ARBA00023239"/>
    </source>
</evidence>
<feature type="active site" description="Schiff-base intermediate with substrate" evidence="4">
    <location>
        <position position="170"/>
    </location>
</feature>
<dbReference type="Pfam" id="PF00701">
    <property type="entry name" value="DHDPS"/>
    <property type="match status" value="1"/>
</dbReference>
<dbReference type="InterPro" id="IPR020624">
    <property type="entry name" value="Schiff_base-form_aldolases_CS"/>
</dbReference>
<dbReference type="PANTHER" id="PTHR12128:SF67">
    <property type="entry name" value="BLR3884 PROTEIN"/>
    <property type="match status" value="1"/>
</dbReference>
<dbReference type="RefSeq" id="WP_075072408.1">
    <property type="nucleotide sequence ID" value="NZ_DF967972.1"/>
</dbReference>
<dbReference type="SMART" id="SM01130">
    <property type="entry name" value="DHDPS"/>
    <property type="match status" value="1"/>
</dbReference>
<dbReference type="SUPFAM" id="SSF51569">
    <property type="entry name" value="Aldolase"/>
    <property type="match status" value="1"/>
</dbReference>
<dbReference type="OrthoDB" id="9782828at2"/>
<dbReference type="PANTHER" id="PTHR12128">
    <property type="entry name" value="DIHYDRODIPICOLINATE SYNTHASE"/>
    <property type="match status" value="1"/>
</dbReference>
<evidence type="ECO:0000256" key="3">
    <source>
        <dbReference type="PIRNR" id="PIRNR001365"/>
    </source>
</evidence>
<feature type="binding site" evidence="5">
    <location>
        <position position="211"/>
    </location>
    <ligand>
        <name>pyruvate</name>
        <dbReference type="ChEBI" id="CHEBI:15361"/>
    </ligand>
</feature>
<dbReference type="EMBL" id="DF967972">
    <property type="protein sequence ID" value="GAP13042.1"/>
    <property type="molecule type" value="Genomic_DNA"/>
</dbReference>
<dbReference type="InterPro" id="IPR002220">
    <property type="entry name" value="DapA-like"/>
</dbReference>